<accession>A0A316HD91</accession>
<name>A0A316HD91_9PSEU</name>
<dbReference type="RefSeq" id="WP_211337805.1">
    <property type="nucleotide sequence ID" value="NZ_QGHB01000030.1"/>
</dbReference>
<evidence type="ECO:0000313" key="4">
    <source>
        <dbReference type="Proteomes" id="UP000246005"/>
    </source>
</evidence>
<comment type="caution">
    <text evidence="3">The sequence shown here is derived from an EMBL/GenBank/DDBJ whole genome shotgun (WGS) entry which is preliminary data.</text>
</comment>
<dbReference type="InterPro" id="IPR003346">
    <property type="entry name" value="Transposase_20"/>
</dbReference>
<dbReference type="GO" id="GO:0003677">
    <property type="term" value="F:DNA binding"/>
    <property type="evidence" value="ECO:0007669"/>
    <property type="project" value="InterPro"/>
</dbReference>
<evidence type="ECO:0000256" key="1">
    <source>
        <dbReference type="SAM" id="MobiDB-lite"/>
    </source>
</evidence>
<protein>
    <submittedName>
        <fullName evidence="3">Transposase IS116/IS110/IS902 family protein</fullName>
    </submittedName>
</protein>
<proteinExistence type="predicted"/>
<dbReference type="AlphaFoldDB" id="A0A316HD91"/>
<evidence type="ECO:0000313" key="3">
    <source>
        <dbReference type="EMBL" id="PWK77981.1"/>
    </source>
</evidence>
<feature type="region of interest" description="Disordered" evidence="1">
    <location>
        <begin position="69"/>
        <end position="110"/>
    </location>
</feature>
<reference evidence="3 4" key="1">
    <citation type="submission" date="2018-05" db="EMBL/GenBank/DDBJ databases">
        <title>Genomic Encyclopedia of Type Strains, Phase IV (KMG-IV): sequencing the most valuable type-strain genomes for metagenomic binning, comparative biology and taxonomic classification.</title>
        <authorList>
            <person name="Goeker M."/>
        </authorList>
    </citation>
    <scope>NUCLEOTIDE SEQUENCE [LARGE SCALE GENOMIC DNA]</scope>
    <source>
        <strain evidence="3 4">DSM 45480</strain>
    </source>
</reference>
<feature type="domain" description="Transposase IS116/IS110/IS902 C-terminal" evidence="2">
    <location>
        <begin position="34"/>
        <end position="81"/>
    </location>
</feature>
<dbReference type="Proteomes" id="UP000246005">
    <property type="component" value="Unassembled WGS sequence"/>
</dbReference>
<dbReference type="GO" id="GO:0006313">
    <property type="term" value="P:DNA transposition"/>
    <property type="evidence" value="ECO:0007669"/>
    <property type="project" value="InterPro"/>
</dbReference>
<dbReference type="Pfam" id="PF02371">
    <property type="entry name" value="Transposase_20"/>
    <property type="match status" value="1"/>
</dbReference>
<evidence type="ECO:0000259" key="2">
    <source>
        <dbReference type="Pfam" id="PF02371"/>
    </source>
</evidence>
<sequence length="110" mass="11092">MLATHARRDRLVAAITGMAATPAFAPIVGRLGCLRGVSTLTGFGLATEIGDWHRFTGSSIGAYLGLTPAESSSGTDSARARSPRPATPTPAGCWSRPPGTTANALGPAAS</sequence>
<gene>
    <name evidence="3" type="ORF">C8D88_13018</name>
</gene>
<dbReference type="GO" id="GO:0004803">
    <property type="term" value="F:transposase activity"/>
    <property type="evidence" value="ECO:0007669"/>
    <property type="project" value="InterPro"/>
</dbReference>
<dbReference type="EMBL" id="QGHB01000030">
    <property type="protein sequence ID" value="PWK77981.1"/>
    <property type="molecule type" value="Genomic_DNA"/>
</dbReference>
<organism evidence="3 4">
    <name type="scientific">Lentzea atacamensis</name>
    <dbReference type="NCBI Taxonomy" id="531938"/>
    <lineage>
        <taxon>Bacteria</taxon>
        <taxon>Bacillati</taxon>
        <taxon>Actinomycetota</taxon>
        <taxon>Actinomycetes</taxon>
        <taxon>Pseudonocardiales</taxon>
        <taxon>Pseudonocardiaceae</taxon>
        <taxon>Lentzea</taxon>
    </lineage>
</organism>